<organism evidence="2 3">
    <name type="scientific">Pseudolactococcus plantarum</name>
    <dbReference type="NCBI Taxonomy" id="1365"/>
    <lineage>
        <taxon>Bacteria</taxon>
        <taxon>Bacillati</taxon>
        <taxon>Bacillota</taxon>
        <taxon>Bacilli</taxon>
        <taxon>Lactobacillales</taxon>
        <taxon>Streptococcaceae</taxon>
        <taxon>Pseudolactococcus</taxon>
    </lineage>
</organism>
<dbReference type="PANTHER" id="PTHR33336">
    <property type="entry name" value="QUINOL MONOOXYGENASE YGIN-RELATED"/>
    <property type="match status" value="1"/>
</dbReference>
<dbReference type="InterPro" id="IPR050744">
    <property type="entry name" value="AI-2_Isomerase_LsrG"/>
</dbReference>
<dbReference type="InterPro" id="IPR011008">
    <property type="entry name" value="Dimeric_a/b-barrel"/>
</dbReference>
<proteinExistence type="predicted"/>
<dbReference type="AlphaFoldDB" id="A0A2A5RZ36"/>
<protein>
    <submittedName>
        <fullName evidence="2">Monooxygenase</fullName>
    </submittedName>
</protein>
<accession>A0A2A5RZ36</accession>
<keyword evidence="2" id="KW-0503">Monooxygenase</keyword>
<dbReference type="Gene3D" id="3.30.70.100">
    <property type="match status" value="1"/>
</dbReference>
<gene>
    <name evidence="2" type="ORF">RU87_GL001698</name>
</gene>
<dbReference type="PROSITE" id="PS51725">
    <property type="entry name" value="ABM"/>
    <property type="match status" value="1"/>
</dbReference>
<evidence type="ECO:0000313" key="2">
    <source>
        <dbReference type="EMBL" id="PCS06489.1"/>
    </source>
</evidence>
<dbReference type="Pfam" id="PF03992">
    <property type="entry name" value="ABM"/>
    <property type="match status" value="1"/>
</dbReference>
<evidence type="ECO:0000313" key="3">
    <source>
        <dbReference type="Proteomes" id="UP000242246"/>
    </source>
</evidence>
<dbReference type="EMBL" id="JXJX01000008">
    <property type="protein sequence ID" value="PCS06489.1"/>
    <property type="molecule type" value="Genomic_DNA"/>
</dbReference>
<sequence>MIIINVFFHIKQAQKAAYLKAMDELVSHSKTEEGAIFYDLFSDPKDDTRYIIVENWASQAALSAHNETAHFKAFASQINTFLVEPFRLVVSTEQV</sequence>
<dbReference type="PANTHER" id="PTHR33336:SF15">
    <property type="entry name" value="ABM DOMAIN-CONTAINING PROTEIN"/>
    <property type="match status" value="1"/>
</dbReference>
<dbReference type="GO" id="GO:0004497">
    <property type="term" value="F:monooxygenase activity"/>
    <property type="evidence" value="ECO:0007669"/>
    <property type="project" value="UniProtKB-KW"/>
</dbReference>
<dbReference type="SUPFAM" id="SSF54909">
    <property type="entry name" value="Dimeric alpha+beta barrel"/>
    <property type="match status" value="1"/>
</dbReference>
<dbReference type="STRING" id="1348632.GCA_001591745_01170"/>
<reference evidence="2 3" key="1">
    <citation type="submission" date="2014-12" db="EMBL/GenBank/DDBJ databases">
        <title>Draft genome sequences of 10 type strains of Lactococcus.</title>
        <authorList>
            <person name="Sun Z."/>
            <person name="Zhong Z."/>
            <person name="Liu W."/>
            <person name="Zhang W."/>
            <person name="Zhang H."/>
        </authorList>
    </citation>
    <scope>NUCLEOTIDE SEQUENCE [LARGE SCALE GENOMIC DNA]</scope>
    <source>
        <strain evidence="2 3">DSM 20686</strain>
    </source>
</reference>
<dbReference type="OrthoDB" id="287932at2"/>
<keyword evidence="2" id="KW-0560">Oxidoreductase</keyword>
<dbReference type="InterPro" id="IPR007138">
    <property type="entry name" value="ABM_dom"/>
</dbReference>
<comment type="caution">
    <text evidence="2">The sequence shown here is derived from an EMBL/GenBank/DDBJ whole genome shotgun (WGS) entry which is preliminary data.</text>
</comment>
<feature type="domain" description="ABM" evidence="1">
    <location>
        <begin position="2"/>
        <end position="90"/>
    </location>
</feature>
<name>A0A2A5RZ36_9LACT</name>
<evidence type="ECO:0000259" key="1">
    <source>
        <dbReference type="PROSITE" id="PS51725"/>
    </source>
</evidence>
<dbReference type="Proteomes" id="UP000242246">
    <property type="component" value="Unassembled WGS sequence"/>
</dbReference>
<dbReference type="RefSeq" id="WP_068162941.1">
    <property type="nucleotide sequence ID" value="NZ_JXJX01000008.1"/>
</dbReference>
<keyword evidence="3" id="KW-1185">Reference proteome</keyword>